<feature type="region of interest" description="Disordered" evidence="1">
    <location>
        <begin position="1"/>
        <end position="77"/>
    </location>
</feature>
<proteinExistence type="predicted"/>
<keyword evidence="3" id="KW-1185">Reference proteome</keyword>
<evidence type="ECO:0000313" key="3">
    <source>
        <dbReference type="Proteomes" id="UP000652761"/>
    </source>
</evidence>
<sequence>MEGTIGWGDLSLQPMEDSSASGDETDEETIDPVTLDDDNPLPGGSSPLHGGEHGSSSQAAVDFLPEDESDEPPPHCPFLGTAGIDGGNTTFTFAELGVSTEQYSSAPIEAYIPMSVEGLSAVGAAPEGNPPSFDDGESPPLEIDALSGHDKEWPAGNQPGPYSVGDDFWNFLLGRVRAVMDAENPPPTEAIVEP</sequence>
<name>A0A843U5E4_COLES</name>
<reference evidence="2" key="1">
    <citation type="submission" date="2017-07" db="EMBL/GenBank/DDBJ databases">
        <title>Taro Niue Genome Assembly and Annotation.</title>
        <authorList>
            <person name="Atibalentja N."/>
            <person name="Keating K."/>
            <person name="Fields C.J."/>
        </authorList>
    </citation>
    <scope>NUCLEOTIDE SEQUENCE</scope>
    <source>
        <strain evidence="2">Niue_2</strain>
        <tissue evidence="2">Leaf</tissue>
    </source>
</reference>
<feature type="region of interest" description="Disordered" evidence="1">
    <location>
        <begin position="128"/>
        <end position="160"/>
    </location>
</feature>
<feature type="compositionally biased region" description="Acidic residues" evidence="1">
    <location>
        <begin position="23"/>
        <end position="39"/>
    </location>
</feature>
<dbReference type="Proteomes" id="UP000652761">
    <property type="component" value="Unassembled WGS sequence"/>
</dbReference>
<evidence type="ECO:0000256" key="1">
    <source>
        <dbReference type="SAM" id="MobiDB-lite"/>
    </source>
</evidence>
<protein>
    <submittedName>
        <fullName evidence="2">Uncharacterized protein</fullName>
    </submittedName>
</protein>
<evidence type="ECO:0000313" key="2">
    <source>
        <dbReference type="EMBL" id="MQL76693.1"/>
    </source>
</evidence>
<organism evidence="2 3">
    <name type="scientific">Colocasia esculenta</name>
    <name type="common">Wild taro</name>
    <name type="synonym">Arum esculentum</name>
    <dbReference type="NCBI Taxonomy" id="4460"/>
    <lineage>
        <taxon>Eukaryota</taxon>
        <taxon>Viridiplantae</taxon>
        <taxon>Streptophyta</taxon>
        <taxon>Embryophyta</taxon>
        <taxon>Tracheophyta</taxon>
        <taxon>Spermatophyta</taxon>
        <taxon>Magnoliopsida</taxon>
        <taxon>Liliopsida</taxon>
        <taxon>Araceae</taxon>
        <taxon>Aroideae</taxon>
        <taxon>Colocasieae</taxon>
        <taxon>Colocasia</taxon>
    </lineage>
</organism>
<accession>A0A843U5E4</accession>
<feature type="compositionally biased region" description="Low complexity" evidence="1">
    <location>
        <begin position="40"/>
        <end position="57"/>
    </location>
</feature>
<dbReference type="EMBL" id="NMUH01000313">
    <property type="protein sequence ID" value="MQL76693.1"/>
    <property type="molecule type" value="Genomic_DNA"/>
</dbReference>
<dbReference type="AlphaFoldDB" id="A0A843U5E4"/>
<gene>
    <name evidence="2" type="ORF">Taro_009097</name>
</gene>
<comment type="caution">
    <text evidence="2">The sequence shown here is derived from an EMBL/GenBank/DDBJ whole genome shotgun (WGS) entry which is preliminary data.</text>
</comment>